<dbReference type="Pfam" id="PF12874">
    <property type="entry name" value="zf-met"/>
    <property type="match status" value="1"/>
</dbReference>
<organism evidence="3 4">
    <name type="scientific">Phaedon cochleariae</name>
    <name type="common">Mustard beetle</name>
    <dbReference type="NCBI Taxonomy" id="80249"/>
    <lineage>
        <taxon>Eukaryota</taxon>
        <taxon>Metazoa</taxon>
        <taxon>Ecdysozoa</taxon>
        <taxon>Arthropoda</taxon>
        <taxon>Hexapoda</taxon>
        <taxon>Insecta</taxon>
        <taxon>Pterygota</taxon>
        <taxon>Neoptera</taxon>
        <taxon>Endopterygota</taxon>
        <taxon>Coleoptera</taxon>
        <taxon>Polyphaga</taxon>
        <taxon>Cucujiformia</taxon>
        <taxon>Chrysomeloidea</taxon>
        <taxon>Chrysomelidae</taxon>
        <taxon>Chrysomelinae</taxon>
        <taxon>Chrysomelini</taxon>
        <taxon>Phaedon</taxon>
    </lineage>
</organism>
<dbReference type="GO" id="GO:0005634">
    <property type="term" value="C:nucleus"/>
    <property type="evidence" value="ECO:0007669"/>
    <property type="project" value="UniProtKB-SubCell"/>
</dbReference>
<feature type="domain" description="C2H2-type" evidence="2">
    <location>
        <begin position="238"/>
        <end position="265"/>
    </location>
</feature>
<feature type="domain" description="C2H2-type" evidence="2">
    <location>
        <begin position="210"/>
        <end position="237"/>
    </location>
</feature>
<dbReference type="PANTHER" id="PTHR16515:SF35">
    <property type="entry name" value="FEZ FAMILY ZINC FINGER PROTEIN 2"/>
    <property type="match status" value="1"/>
</dbReference>
<dbReference type="FunFam" id="3.30.160.60:FF:002582">
    <property type="entry name" value="CCCTC-binding factor (zinc finger protein)"/>
    <property type="match status" value="1"/>
</dbReference>
<keyword evidence="4" id="KW-1185">Reference proteome</keyword>
<dbReference type="FunFam" id="3.30.160.60:FF:001573">
    <property type="entry name" value="Zinc finger protein 407"/>
    <property type="match status" value="1"/>
</dbReference>
<name>A0A9P0DWL3_PHACE</name>
<protein>
    <recommendedName>
        <fullName evidence="2">C2H2-type domain-containing protein</fullName>
    </recommendedName>
</protein>
<evidence type="ECO:0000256" key="1">
    <source>
        <dbReference type="PROSITE-ProRule" id="PRU00042"/>
    </source>
</evidence>
<evidence type="ECO:0000259" key="2">
    <source>
        <dbReference type="PROSITE" id="PS50157"/>
    </source>
</evidence>
<dbReference type="InterPro" id="IPR036236">
    <property type="entry name" value="Znf_C2H2_sf"/>
</dbReference>
<dbReference type="Proteomes" id="UP001153737">
    <property type="component" value="Chromosome 7"/>
</dbReference>
<dbReference type="PROSITE" id="PS00028">
    <property type="entry name" value="ZINC_FINGER_C2H2_1"/>
    <property type="match status" value="6"/>
</dbReference>
<dbReference type="OrthoDB" id="654211at2759"/>
<dbReference type="GO" id="GO:0008270">
    <property type="term" value="F:zinc ion binding"/>
    <property type="evidence" value="ECO:0007669"/>
    <property type="project" value="UniProtKB-KW"/>
</dbReference>
<dbReference type="FunFam" id="3.30.160.60:FF:001253">
    <property type="entry name" value="Zinc finger protein 408"/>
    <property type="match status" value="1"/>
</dbReference>
<gene>
    <name evidence="3" type="ORF">PHAECO_LOCUS10898</name>
</gene>
<reference evidence="3" key="2">
    <citation type="submission" date="2022-10" db="EMBL/GenBank/DDBJ databases">
        <authorList>
            <consortium name="ENA_rothamsted_submissions"/>
            <consortium name="culmorum"/>
            <person name="King R."/>
        </authorList>
    </citation>
    <scope>NUCLEOTIDE SEQUENCE</scope>
</reference>
<evidence type="ECO:0000313" key="4">
    <source>
        <dbReference type="Proteomes" id="UP001153737"/>
    </source>
</evidence>
<feature type="domain" description="C2H2-type" evidence="2">
    <location>
        <begin position="100"/>
        <end position="129"/>
    </location>
</feature>
<dbReference type="EMBL" id="OU896713">
    <property type="protein sequence ID" value="CAH1176154.1"/>
    <property type="molecule type" value="Genomic_DNA"/>
</dbReference>
<dbReference type="PANTHER" id="PTHR16515">
    <property type="entry name" value="PR DOMAIN ZINC FINGER PROTEIN"/>
    <property type="match status" value="1"/>
</dbReference>
<feature type="domain" description="C2H2-type" evidence="2">
    <location>
        <begin position="266"/>
        <end position="293"/>
    </location>
</feature>
<dbReference type="SMART" id="SM00355">
    <property type="entry name" value="ZnF_C2H2"/>
    <property type="match status" value="7"/>
</dbReference>
<dbReference type="InterPro" id="IPR050331">
    <property type="entry name" value="Zinc_finger"/>
</dbReference>
<feature type="domain" description="C2H2-type" evidence="2">
    <location>
        <begin position="294"/>
        <end position="321"/>
    </location>
</feature>
<dbReference type="AlphaFoldDB" id="A0A9P0DWL3"/>
<dbReference type="InterPro" id="IPR013087">
    <property type="entry name" value="Znf_C2H2_type"/>
</dbReference>
<evidence type="ECO:0000313" key="3">
    <source>
        <dbReference type="EMBL" id="CAH1176154.1"/>
    </source>
</evidence>
<dbReference type="GO" id="GO:0010468">
    <property type="term" value="P:regulation of gene expression"/>
    <property type="evidence" value="ECO:0007669"/>
    <property type="project" value="TreeGrafter"/>
</dbReference>
<dbReference type="SUPFAM" id="SSF57667">
    <property type="entry name" value="beta-beta-alpha zinc fingers"/>
    <property type="match status" value="4"/>
</dbReference>
<dbReference type="Gene3D" id="3.30.160.60">
    <property type="entry name" value="Classic Zinc Finger"/>
    <property type="match status" value="6"/>
</dbReference>
<accession>A0A9P0DWL3</accession>
<reference evidence="3" key="1">
    <citation type="submission" date="2022-01" db="EMBL/GenBank/DDBJ databases">
        <authorList>
            <person name="King R."/>
        </authorList>
    </citation>
    <scope>NUCLEOTIDE SEQUENCE</scope>
</reference>
<proteinExistence type="predicted"/>
<dbReference type="Pfam" id="PF00096">
    <property type="entry name" value="zf-C2H2"/>
    <property type="match status" value="4"/>
</dbReference>
<sequence>MEIKLLSCPLCSNPHFDGVGSLRSTLVNVATKLVSCPVCSETLLGLDKLTIHLFSHVSNAVATKTVSEHDIQEEIDKSIENVSKSEVDPGQKSTPLLKSIKCDICNFSFNDRNVLEMHQKLLHHTPPDKKTGTYNYHCHLCSKQFRMRGSLMVHLRVAHYGYGRGDDTGCDSTKEDGARVDEVVNDKKVVDDGKILQKNSTSKVIDNKHWECDVCSKMFTTKYFLKKHKRLHTGEMPYCCSLCNKSFTFQQSYHKHMLYHSSEKPHVCNECGRAFKELSTLQNHARIHSGERPFVCETCGKSFRQRVSYLVHRRIHTGVMPYKCTACNKCFRYKVSQKSHKCFMNPPGSVVLIPEQKSGPNSPENSSKSVMNVDLNTGNISVIPQKVQTNADSKPTAEDSLVQKESIVINNNERIEISYKKADLQTAIQREILFQKDGITSGIISQEKNAMQENQDKLREVMLIPPGDDLFSVTLSNILPEVESLYLHGSPINNSNGAEQFLEREEAVNITDMREQCLEEFLCDI</sequence>
<dbReference type="PROSITE" id="PS50157">
    <property type="entry name" value="ZINC_FINGER_C2H2_2"/>
    <property type="match status" value="6"/>
</dbReference>
<feature type="domain" description="C2H2-type" evidence="2">
    <location>
        <begin position="136"/>
        <end position="164"/>
    </location>
</feature>
<dbReference type="FunFam" id="3.30.160.60:FF:003317">
    <property type="entry name" value="Zinc finger protein 322"/>
    <property type="match status" value="1"/>
</dbReference>
<keyword evidence="1" id="KW-0479">Metal-binding</keyword>
<keyword evidence="1" id="KW-0862">Zinc</keyword>
<keyword evidence="1" id="KW-0863">Zinc-finger</keyword>